<evidence type="ECO:0000313" key="2">
    <source>
        <dbReference type="EMBL" id="KII82894.1"/>
    </source>
</evidence>
<dbReference type="HOGENOM" id="CLU_3069721_0_0_1"/>
<sequence length="53" mass="5564">MNGIRLTAAISATAQQKRGSAETCSLVQITAGGYGEGDDDGGDDDKGYDWRIQ</sequence>
<organism evidence="2 3">
    <name type="scientific">Plicaturopsis crispa FD-325 SS-3</name>
    <dbReference type="NCBI Taxonomy" id="944288"/>
    <lineage>
        <taxon>Eukaryota</taxon>
        <taxon>Fungi</taxon>
        <taxon>Dikarya</taxon>
        <taxon>Basidiomycota</taxon>
        <taxon>Agaricomycotina</taxon>
        <taxon>Agaricomycetes</taxon>
        <taxon>Agaricomycetidae</taxon>
        <taxon>Amylocorticiales</taxon>
        <taxon>Amylocorticiaceae</taxon>
        <taxon>Plicatura</taxon>
        <taxon>Plicaturopsis crispa</taxon>
    </lineage>
</organism>
<evidence type="ECO:0000313" key="3">
    <source>
        <dbReference type="Proteomes" id="UP000053263"/>
    </source>
</evidence>
<protein>
    <submittedName>
        <fullName evidence="2">Uncharacterized protein</fullName>
    </submittedName>
</protein>
<proteinExistence type="predicted"/>
<feature type="region of interest" description="Disordered" evidence="1">
    <location>
        <begin position="32"/>
        <end position="53"/>
    </location>
</feature>
<keyword evidence="3" id="KW-1185">Reference proteome</keyword>
<feature type="compositionally biased region" description="Basic and acidic residues" evidence="1">
    <location>
        <begin position="44"/>
        <end position="53"/>
    </location>
</feature>
<evidence type="ECO:0000256" key="1">
    <source>
        <dbReference type="SAM" id="MobiDB-lite"/>
    </source>
</evidence>
<dbReference type="Proteomes" id="UP000053263">
    <property type="component" value="Unassembled WGS sequence"/>
</dbReference>
<gene>
    <name evidence="2" type="ORF">PLICRDRAFT_180932</name>
</gene>
<name>A0A0C9T139_PLICR</name>
<dbReference type="AlphaFoldDB" id="A0A0C9T139"/>
<dbReference type="EMBL" id="KN832600">
    <property type="protein sequence ID" value="KII82894.1"/>
    <property type="molecule type" value="Genomic_DNA"/>
</dbReference>
<accession>A0A0C9T139</accession>
<reference evidence="2 3" key="1">
    <citation type="submission" date="2014-06" db="EMBL/GenBank/DDBJ databases">
        <title>Evolutionary Origins and Diversification of the Mycorrhizal Mutualists.</title>
        <authorList>
            <consortium name="DOE Joint Genome Institute"/>
            <consortium name="Mycorrhizal Genomics Consortium"/>
            <person name="Kohler A."/>
            <person name="Kuo A."/>
            <person name="Nagy L.G."/>
            <person name="Floudas D."/>
            <person name="Copeland A."/>
            <person name="Barry K.W."/>
            <person name="Cichocki N."/>
            <person name="Veneault-Fourrey C."/>
            <person name="LaButti K."/>
            <person name="Lindquist E.A."/>
            <person name="Lipzen A."/>
            <person name="Lundell T."/>
            <person name="Morin E."/>
            <person name="Murat C."/>
            <person name="Riley R."/>
            <person name="Ohm R."/>
            <person name="Sun H."/>
            <person name="Tunlid A."/>
            <person name="Henrissat B."/>
            <person name="Grigoriev I.V."/>
            <person name="Hibbett D.S."/>
            <person name="Martin F."/>
        </authorList>
    </citation>
    <scope>NUCLEOTIDE SEQUENCE [LARGE SCALE GENOMIC DNA]</scope>
    <source>
        <strain evidence="2 3">FD-325 SS-3</strain>
    </source>
</reference>